<dbReference type="Proteomes" id="UP000187172">
    <property type="component" value="Unassembled WGS sequence"/>
</dbReference>
<dbReference type="RefSeq" id="WP_076173625.1">
    <property type="nucleotide sequence ID" value="NZ_MRTP01000009.1"/>
</dbReference>
<dbReference type="AlphaFoldDB" id="A0A1R1EIJ1"/>
<dbReference type="EMBL" id="MRTP01000009">
    <property type="protein sequence ID" value="OMF51625.1"/>
    <property type="molecule type" value="Genomic_DNA"/>
</dbReference>
<name>A0A1R1EIJ1_9BACL</name>
<proteinExistence type="predicted"/>
<sequence length="62" mass="7352">MYDHFYTAEYLMKMNEQQVQKTARQAWKWSAEKPKMGRYKFLDSVRKAKTVPCCSPPIQACC</sequence>
<accession>A0A1R1EIJ1</accession>
<comment type="caution">
    <text evidence="1">The sequence shown here is derived from an EMBL/GenBank/DDBJ whole genome shotgun (WGS) entry which is preliminary data.</text>
</comment>
<dbReference type="STRING" id="297318.BK138_25540"/>
<protein>
    <submittedName>
        <fullName evidence="1">Uncharacterized protein</fullName>
    </submittedName>
</protein>
<organism evidence="1 2">
    <name type="scientific">Paenibacillus rhizosphaerae</name>
    <dbReference type="NCBI Taxonomy" id="297318"/>
    <lineage>
        <taxon>Bacteria</taxon>
        <taxon>Bacillati</taxon>
        <taxon>Bacillota</taxon>
        <taxon>Bacilli</taxon>
        <taxon>Bacillales</taxon>
        <taxon>Paenibacillaceae</taxon>
        <taxon>Paenibacillus</taxon>
    </lineage>
</organism>
<evidence type="ECO:0000313" key="1">
    <source>
        <dbReference type="EMBL" id="OMF51625.1"/>
    </source>
</evidence>
<evidence type="ECO:0000313" key="2">
    <source>
        <dbReference type="Proteomes" id="UP000187172"/>
    </source>
</evidence>
<keyword evidence="2" id="KW-1185">Reference proteome</keyword>
<reference evidence="1 2" key="1">
    <citation type="submission" date="2016-11" db="EMBL/GenBank/DDBJ databases">
        <title>Paenibacillus species isolates.</title>
        <authorList>
            <person name="Beno S.M."/>
        </authorList>
    </citation>
    <scope>NUCLEOTIDE SEQUENCE [LARGE SCALE GENOMIC DNA]</scope>
    <source>
        <strain evidence="1 2">FSL R5-0378</strain>
    </source>
</reference>
<gene>
    <name evidence="1" type="ORF">BK138_25540</name>
</gene>